<dbReference type="EMBL" id="WNLA01000001">
    <property type="protein sequence ID" value="MTW01100.1"/>
    <property type="molecule type" value="Genomic_DNA"/>
</dbReference>
<sequence>MKPVRLPASATLALPRWALFALGMLYILPGLIGREPWKNDDAASFGIMWTMAQGTWQDWLWPNIAGLSIPDEGPLAFWFGALCIKLFGWLLGDVLAARVATVCVFLLGTLSLWYVTFALGRRQDAQPLKLAFGGQPDPDSFGRTLADAAVLIYLGCLGLMVHSHMTTSEPLQVSLLALTLYRSVRYMELPSLRNAALIGMALGLMALVRGWIAPAFFTLALLLCGAFLEKPLGRTVRDLAFAVVIAALLITPWVIVSAVAQPYGASPLPGWMQWNLAQIAPVSGTSVSYFFRVGVWFFWPAWPFASWAIYAWRRQKRVLHIVVPVTFVSMAALLALFHPSPEQGQLLLLLPPLAIMAAFGLLTMKRGAINAIDWFSVMVLTLCAATLWLFWNAKLNGWPAKASRNALKLVPGFVPQFDTMAVLVAVLATAGWFVLVHWRLSRRPSVLWRAVVLSSGGVILVWILLMTLFLPDMNYSKSYATVAHQAAANLPKDTDCIETNAGPAQRASFAYFGHLPFVGVKGGRCNILLLQDNLRIPDEQEIVPAYRAPHWTLLWEGRRISDRQERFRLYRRGDAATP</sequence>
<organism evidence="2 3">
    <name type="scientific">Pseudoduganella ginsengisoli</name>
    <dbReference type="NCBI Taxonomy" id="1462440"/>
    <lineage>
        <taxon>Bacteria</taxon>
        <taxon>Pseudomonadati</taxon>
        <taxon>Pseudomonadota</taxon>
        <taxon>Betaproteobacteria</taxon>
        <taxon>Burkholderiales</taxon>
        <taxon>Oxalobacteraceae</taxon>
        <taxon>Telluria group</taxon>
        <taxon>Pseudoduganella</taxon>
    </lineage>
</organism>
<comment type="caution">
    <text evidence="2">The sequence shown here is derived from an EMBL/GenBank/DDBJ whole genome shotgun (WGS) entry which is preliminary data.</text>
</comment>
<keyword evidence="2" id="KW-0808">Transferase</keyword>
<feature type="transmembrane region" description="Helical" evidence="1">
    <location>
        <begin position="413"/>
        <end position="435"/>
    </location>
</feature>
<feature type="transmembrane region" description="Helical" evidence="1">
    <location>
        <begin position="240"/>
        <end position="260"/>
    </location>
</feature>
<gene>
    <name evidence="2" type="ORF">GM668_03255</name>
</gene>
<reference evidence="2 3" key="1">
    <citation type="submission" date="2019-11" db="EMBL/GenBank/DDBJ databases">
        <title>Type strains purchased from KCTC, JCM and DSMZ.</title>
        <authorList>
            <person name="Lu H."/>
        </authorList>
    </citation>
    <scope>NUCLEOTIDE SEQUENCE [LARGE SCALE GENOMIC DNA]</scope>
    <source>
        <strain evidence="2 3">KCTC 42409</strain>
    </source>
</reference>
<dbReference type="AlphaFoldDB" id="A0A6L6PUA6"/>
<feature type="transmembrane region" description="Helical" evidence="1">
    <location>
        <begin position="6"/>
        <end position="28"/>
    </location>
</feature>
<feature type="transmembrane region" description="Helical" evidence="1">
    <location>
        <begin position="141"/>
        <end position="161"/>
    </location>
</feature>
<evidence type="ECO:0000313" key="2">
    <source>
        <dbReference type="EMBL" id="MTW01100.1"/>
    </source>
</evidence>
<dbReference type="OrthoDB" id="8556356at2"/>
<feature type="transmembrane region" description="Helical" evidence="1">
    <location>
        <begin position="289"/>
        <end position="311"/>
    </location>
</feature>
<keyword evidence="3" id="KW-1185">Reference proteome</keyword>
<protein>
    <submittedName>
        <fullName evidence="2">Glycosyltransferase</fullName>
    </submittedName>
</protein>
<feature type="transmembrane region" description="Helical" evidence="1">
    <location>
        <begin position="374"/>
        <end position="393"/>
    </location>
</feature>
<evidence type="ECO:0000256" key="1">
    <source>
        <dbReference type="SAM" id="Phobius"/>
    </source>
</evidence>
<dbReference type="RefSeq" id="WP_155437453.1">
    <property type="nucleotide sequence ID" value="NZ_WNLA01000001.1"/>
</dbReference>
<feature type="transmembrane region" description="Helical" evidence="1">
    <location>
        <begin position="344"/>
        <end position="362"/>
    </location>
</feature>
<keyword evidence="1" id="KW-0472">Membrane</keyword>
<proteinExistence type="predicted"/>
<feature type="transmembrane region" description="Helical" evidence="1">
    <location>
        <begin position="447"/>
        <end position="470"/>
    </location>
</feature>
<feature type="transmembrane region" description="Helical" evidence="1">
    <location>
        <begin position="318"/>
        <end position="338"/>
    </location>
</feature>
<name>A0A6L6PUA6_9BURK</name>
<dbReference type="GO" id="GO:0016740">
    <property type="term" value="F:transferase activity"/>
    <property type="evidence" value="ECO:0007669"/>
    <property type="project" value="UniProtKB-KW"/>
</dbReference>
<keyword evidence="1" id="KW-0812">Transmembrane</keyword>
<evidence type="ECO:0000313" key="3">
    <source>
        <dbReference type="Proteomes" id="UP000484015"/>
    </source>
</evidence>
<feature type="transmembrane region" description="Helical" evidence="1">
    <location>
        <begin position="98"/>
        <end position="120"/>
    </location>
</feature>
<dbReference type="Proteomes" id="UP000484015">
    <property type="component" value="Unassembled WGS sequence"/>
</dbReference>
<feature type="transmembrane region" description="Helical" evidence="1">
    <location>
        <begin position="195"/>
        <end position="228"/>
    </location>
</feature>
<keyword evidence="1" id="KW-1133">Transmembrane helix</keyword>
<accession>A0A6L6PUA6</accession>